<accession>A0A848L8V3</accession>
<protein>
    <recommendedName>
        <fullName evidence="4">Secreted protein</fullName>
    </recommendedName>
</protein>
<comment type="caution">
    <text evidence="2">The sequence shown here is derived from an EMBL/GenBank/DDBJ whole genome shotgun (WGS) entry which is preliminary data.</text>
</comment>
<feature type="signal peptide" evidence="1">
    <location>
        <begin position="1"/>
        <end position="29"/>
    </location>
</feature>
<organism evidence="2 3">
    <name type="scientific">Gordonia asplenii</name>
    <dbReference type="NCBI Taxonomy" id="2725283"/>
    <lineage>
        <taxon>Bacteria</taxon>
        <taxon>Bacillati</taxon>
        <taxon>Actinomycetota</taxon>
        <taxon>Actinomycetes</taxon>
        <taxon>Mycobacteriales</taxon>
        <taxon>Gordoniaceae</taxon>
        <taxon>Gordonia</taxon>
    </lineage>
</organism>
<feature type="chain" id="PRO_5032686348" description="Secreted protein" evidence="1">
    <location>
        <begin position="30"/>
        <end position="143"/>
    </location>
</feature>
<keyword evidence="1" id="KW-0732">Signal</keyword>
<reference evidence="2 3" key="1">
    <citation type="submission" date="2020-04" db="EMBL/GenBank/DDBJ databases">
        <title>Gordonia sp. nov. TBRC 11910.</title>
        <authorList>
            <person name="Suriyachadkun C."/>
        </authorList>
    </citation>
    <scope>NUCLEOTIDE SEQUENCE [LARGE SCALE GENOMIC DNA]</scope>
    <source>
        <strain evidence="2 3">TBRC 11910</strain>
    </source>
</reference>
<gene>
    <name evidence="2" type="ORF">HH308_28645</name>
</gene>
<dbReference type="EMBL" id="JABBNB010000055">
    <property type="protein sequence ID" value="NMO05193.1"/>
    <property type="molecule type" value="Genomic_DNA"/>
</dbReference>
<keyword evidence="3" id="KW-1185">Reference proteome</keyword>
<evidence type="ECO:0008006" key="4">
    <source>
        <dbReference type="Google" id="ProtNLM"/>
    </source>
</evidence>
<dbReference type="AlphaFoldDB" id="A0A848L8V3"/>
<dbReference type="Proteomes" id="UP000550729">
    <property type="component" value="Unassembled WGS sequence"/>
</dbReference>
<proteinExistence type="predicted"/>
<sequence length="143" mass="14769">MRKRSTLLTLATASVAASAALTVAAPASAASPTSTICRTSGNTANVVARQGLAGHSTLDVAQSFPRALIPRTGGRFDVRVEWHNITTGKKGYSLRSLPVAGTAPTASFIDLPVGAGTTTYRIQAAEWSLATFSGMCTGRFAAR</sequence>
<evidence type="ECO:0000313" key="3">
    <source>
        <dbReference type="Proteomes" id="UP000550729"/>
    </source>
</evidence>
<dbReference type="RefSeq" id="WP_170197698.1">
    <property type="nucleotide sequence ID" value="NZ_JABBNB010000055.1"/>
</dbReference>
<name>A0A848L8V3_9ACTN</name>
<evidence type="ECO:0000256" key="1">
    <source>
        <dbReference type="SAM" id="SignalP"/>
    </source>
</evidence>
<evidence type="ECO:0000313" key="2">
    <source>
        <dbReference type="EMBL" id="NMO05193.1"/>
    </source>
</evidence>